<keyword evidence="2" id="KW-1185">Reference proteome</keyword>
<proteinExistence type="predicted"/>
<organism evidence="1 2">
    <name type="scientific">Brachionus plicatilis</name>
    <name type="common">Marine rotifer</name>
    <name type="synonym">Brachionus muelleri</name>
    <dbReference type="NCBI Taxonomy" id="10195"/>
    <lineage>
        <taxon>Eukaryota</taxon>
        <taxon>Metazoa</taxon>
        <taxon>Spiralia</taxon>
        <taxon>Gnathifera</taxon>
        <taxon>Rotifera</taxon>
        <taxon>Eurotatoria</taxon>
        <taxon>Monogononta</taxon>
        <taxon>Pseudotrocha</taxon>
        <taxon>Ploima</taxon>
        <taxon>Brachionidae</taxon>
        <taxon>Brachionus</taxon>
    </lineage>
</organism>
<sequence length="75" mass="9104">MKNFIDNSNDNEFQLIKSRFFFLNADYMLHKEALIKLLKNKINIYYLHCNPRKNELYEFNLKNIIGTTTNIMKKK</sequence>
<accession>A0A3M7PZ91</accession>
<evidence type="ECO:0000313" key="1">
    <source>
        <dbReference type="EMBL" id="RNA04467.1"/>
    </source>
</evidence>
<name>A0A3M7PZ91_BRAPC</name>
<evidence type="ECO:0000313" key="2">
    <source>
        <dbReference type="Proteomes" id="UP000276133"/>
    </source>
</evidence>
<comment type="caution">
    <text evidence="1">The sequence shown here is derived from an EMBL/GenBank/DDBJ whole genome shotgun (WGS) entry which is preliminary data.</text>
</comment>
<protein>
    <submittedName>
        <fullName evidence="1">Uncharacterized protein</fullName>
    </submittedName>
</protein>
<gene>
    <name evidence="1" type="ORF">BpHYR1_049741</name>
</gene>
<reference evidence="1 2" key="1">
    <citation type="journal article" date="2018" name="Sci. Rep.">
        <title>Genomic signatures of local adaptation to the degree of environmental predictability in rotifers.</title>
        <authorList>
            <person name="Franch-Gras L."/>
            <person name="Hahn C."/>
            <person name="Garcia-Roger E.M."/>
            <person name="Carmona M.J."/>
            <person name="Serra M."/>
            <person name="Gomez A."/>
        </authorList>
    </citation>
    <scope>NUCLEOTIDE SEQUENCE [LARGE SCALE GENOMIC DNA]</scope>
    <source>
        <strain evidence="1">HYR1</strain>
    </source>
</reference>
<dbReference type="AlphaFoldDB" id="A0A3M7PZ91"/>
<dbReference type="EMBL" id="REGN01008099">
    <property type="protein sequence ID" value="RNA04467.1"/>
    <property type="molecule type" value="Genomic_DNA"/>
</dbReference>
<dbReference type="Proteomes" id="UP000276133">
    <property type="component" value="Unassembled WGS sequence"/>
</dbReference>